<sequence>MEMHNSQENVVRRGVVPTRWLERHLIYYLPED</sequence>
<dbReference type="EMBL" id="VSRR010141850">
    <property type="protein sequence ID" value="MPD04600.1"/>
    <property type="molecule type" value="Genomic_DNA"/>
</dbReference>
<name>A0A5B7KBN6_PORTR</name>
<accession>A0A5B7KBN6</accession>
<gene>
    <name evidence="1" type="ORF">E2C01_100296</name>
</gene>
<organism evidence="1 2">
    <name type="scientific">Portunus trituberculatus</name>
    <name type="common">Swimming crab</name>
    <name type="synonym">Neptunus trituberculatus</name>
    <dbReference type="NCBI Taxonomy" id="210409"/>
    <lineage>
        <taxon>Eukaryota</taxon>
        <taxon>Metazoa</taxon>
        <taxon>Ecdysozoa</taxon>
        <taxon>Arthropoda</taxon>
        <taxon>Crustacea</taxon>
        <taxon>Multicrustacea</taxon>
        <taxon>Malacostraca</taxon>
        <taxon>Eumalacostraca</taxon>
        <taxon>Eucarida</taxon>
        <taxon>Decapoda</taxon>
        <taxon>Pleocyemata</taxon>
        <taxon>Brachyura</taxon>
        <taxon>Eubrachyura</taxon>
        <taxon>Portunoidea</taxon>
        <taxon>Portunidae</taxon>
        <taxon>Portuninae</taxon>
        <taxon>Portunus</taxon>
    </lineage>
</organism>
<dbReference type="AlphaFoldDB" id="A0A5B7KBN6"/>
<dbReference type="Proteomes" id="UP000324222">
    <property type="component" value="Unassembled WGS sequence"/>
</dbReference>
<keyword evidence="2" id="KW-1185">Reference proteome</keyword>
<evidence type="ECO:0000313" key="1">
    <source>
        <dbReference type="EMBL" id="MPD04600.1"/>
    </source>
</evidence>
<evidence type="ECO:0000313" key="2">
    <source>
        <dbReference type="Proteomes" id="UP000324222"/>
    </source>
</evidence>
<reference evidence="1 2" key="1">
    <citation type="submission" date="2019-05" db="EMBL/GenBank/DDBJ databases">
        <title>Another draft genome of Portunus trituberculatus and its Hox gene families provides insights of decapod evolution.</title>
        <authorList>
            <person name="Jeong J.-H."/>
            <person name="Song I."/>
            <person name="Kim S."/>
            <person name="Choi T."/>
            <person name="Kim D."/>
            <person name="Ryu S."/>
            <person name="Kim W."/>
        </authorList>
    </citation>
    <scope>NUCLEOTIDE SEQUENCE [LARGE SCALE GENOMIC DNA]</scope>
    <source>
        <tissue evidence="1">Muscle</tissue>
    </source>
</reference>
<proteinExistence type="predicted"/>
<comment type="caution">
    <text evidence="1">The sequence shown here is derived from an EMBL/GenBank/DDBJ whole genome shotgun (WGS) entry which is preliminary data.</text>
</comment>
<protein>
    <submittedName>
        <fullName evidence="1">Uncharacterized protein</fullName>
    </submittedName>
</protein>